<dbReference type="RefSeq" id="WP_202768257.1">
    <property type="nucleotide sequence ID" value="NZ_JAESWA010000023.1"/>
</dbReference>
<dbReference type="Pfam" id="PF20092">
    <property type="entry name" value="DUF6483"/>
    <property type="match status" value="1"/>
</dbReference>
<dbReference type="InterPro" id="IPR045507">
    <property type="entry name" value="DUF6483"/>
</dbReference>
<comment type="caution">
    <text evidence="1">The sequence shown here is derived from an EMBL/GenBank/DDBJ whole genome shotgun (WGS) entry which is preliminary data.</text>
</comment>
<dbReference type="EMBL" id="JAESWA010000023">
    <property type="protein sequence ID" value="MBL4932874.1"/>
    <property type="molecule type" value="Genomic_DNA"/>
</dbReference>
<organism evidence="1 2">
    <name type="scientific">Clostridium paridis</name>
    <dbReference type="NCBI Taxonomy" id="2803863"/>
    <lineage>
        <taxon>Bacteria</taxon>
        <taxon>Bacillati</taxon>
        <taxon>Bacillota</taxon>
        <taxon>Clostridia</taxon>
        <taxon>Eubacteriales</taxon>
        <taxon>Clostridiaceae</taxon>
        <taxon>Clostridium</taxon>
    </lineage>
</organism>
<evidence type="ECO:0000313" key="2">
    <source>
        <dbReference type="Proteomes" id="UP000623681"/>
    </source>
</evidence>
<name>A0A937FFH9_9CLOT</name>
<accession>A0A937FFH9</accession>
<evidence type="ECO:0000313" key="1">
    <source>
        <dbReference type="EMBL" id="MBL4932874.1"/>
    </source>
</evidence>
<sequence>MIKNDLSDKIVADFLMKVPNIEDMDLEDFRNNIIEIYKQYTGFNYDLLKSLPSQELINLLTNERIKDFSRVLIVSTLLFIEGIKEENYAKINKSYEIFELSLDRDFDVKDSQFKGEFIKIMDALREYELPDELQHKLFTYYKDLNEYVKAEDAIYELAENNSHYTSELIDFYSYLLALDDEILEANDFTREEIQEQLSEINN</sequence>
<reference evidence="1" key="1">
    <citation type="submission" date="2021-01" db="EMBL/GenBank/DDBJ databases">
        <title>Genome public.</title>
        <authorList>
            <person name="Liu C."/>
            <person name="Sun Q."/>
        </authorList>
    </citation>
    <scope>NUCLEOTIDE SEQUENCE</scope>
    <source>
        <strain evidence="1">YIM B02565</strain>
    </source>
</reference>
<protein>
    <recommendedName>
        <fullName evidence="3">DUF4375 domain-containing protein</fullName>
    </recommendedName>
</protein>
<dbReference type="Proteomes" id="UP000623681">
    <property type="component" value="Unassembled WGS sequence"/>
</dbReference>
<dbReference type="AlphaFoldDB" id="A0A937FFH9"/>
<gene>
    <name evidence="1" type="ORF">JK634_13760</name>
</gene>
<proteinExistence type="predicted"/>
<keyword evidence="2" id="KW-1185">Reference proteome</keyword>
<evidence type="ECO:0008006" key="3">
    <source>
        <dbReference type="Google" id="ProtNLM"/>
    </source>
</evidence>